<dbReference type="InterPro" id="IPR016032">
    <property type="entry name" value="Sig_transdc_resp-reg_C-effctor"/>
</dbReference>
<dbReference type="PANTHER" id="PTHR35807">
    <property type="entry name" value="TRANSCRIPTIONAL REGULATOR REDD-RELATED"/>
    <property type="match status" value="1"/>
</dbReference>
<dbReference type="Gene3D" id="1.25.40.10">
    <property type="entry name" value="Tetratricopeptide repeat domain"/>
    <property type="match status" value="2"/>
</dbReference>
<reference evidence="2 3" key="1">
    <citation type="submission" date="2019-03" db="EMBL/GenBank/DDBJ databases">
        <title>Subsurface microbial communities from deep shales in Ohio and West Virginia, USA.</title>
        <authorList>
            <person name="Wrighton K."/>
        </authorList>
    </citation>
    <scope>NUCLEOTIDE SEQUENCE [LARGE SCALE GENOMIC DNA]</scope>
    <source>
        <strain evidence="2 3">MSL 6dP</strain>
    </source>
</reference>
<dbReference type="InterPro" id="IPR027417">
    <property type="entry name" value="P-loop_NTPase"/>
</dbReference>
<dbReference type="InterPro" id="IPR059106">
    <property type="entry name" value="WHD_MalT"/>
</dbReference>
<organism evidence="2 3">
    <name type="scientific">Orenia marismortui</name>
    <dbReference type="NCBI Taxonomy" id="46469"/>
    <lineage>
        <taxon>Bacteria</taxon>
        <taxon>Bacillati</taxon>
        <taxon>Bacillota</taxon>
        <taxon>Clostridia</taxon>
        <taxon>Halanaerobiales</taxon>
        <taxon>Halobacteroidaceae</taxon>
        <taxon>Orenia</taxon>
    </lineage>
</organism>
<dbReference type="InterPro" id="IPR019734">
    <property type="entry name" value="TPR_rpt"/>
</dbReference>
<keyword evidence="3" id="KW-1185">Reference proteome</keyword>
<feature type="domain" description="Bacterial transcriptional activator" evidence="1">
    <location>
        <begin position="910"/>
        <end position="1052"/>
    </location>
</feature>
<protein>
    <submittedName>
        <fullName evidence="2">ATP/maltotriose-dependent transcriptional regulator MalT</fullName>
    </submittedName>
</protein>
<accession>A0A4R8HA88</accession>
<dbReference type="RefSeq" id="WP_134114819.1">
    <property type="nucleotide sequence ID" value="NZ_SOEG01000003.1"/>
</dbReference>
<proteinExistence type="predicted"/>
<dbReference type="GO" id="GO:0003677">
    <property type="term" value="F:DNA binding"/>
    <property type="evidence" value="ECO:0007669"/>
    <property type="project" value="InterPro"/>
</dbReference>
<dbReference type="Pfam" id="PF25873">
    <property type="entry name" value="WHD_MalT"/>
    <property type="match status" value="1"/>
</dbReference>
<dbReference type="SMART" id="SM01043">
    <property type="entry name" value="BTAD"/>
    <property type="match status" value="1"/>
</dbReference>
<sequence>MINRAELYLPGGSNYWENKNITENLKKISRYSLTLIEGRSGYGKTKQVAKFFHKNYPKSSYWYSLKSKTDIFEFWEKLVSFLEVDYADKFERAKKIITQFKVGEIQGEEFIESLIKVLADFEKDIFLVVDNFELISLSNDFCFYFELFIDMLENNFHLIIINQGYINYPKFDYWELMAKAMKIEDKEFILDSYQIEELLLLEYKLCLSKSEIRQIKEISEGWILVVDLIARRVKEGVGLEEILNDKASFKVIFTYLKYEVLDKLSDDPTLKEFLLKTSILRNLNTDICNKLLEIDNSQEIIQELINRGVFIYKEEKNIFRYHNIFQSFLREEANDFYDMKSLQQRVREVYEELNFYEDLAYHVLDTEEDKEIINLINKNADRWLANKEFNLLEKCLDHLSEDKIASNPRLLIYQGNLYLKNDEIDNALRIYLRAEDMLVNEEDELMIKVLFKIAKIYSFLMSRNLLVYIDKLNKFKESFSEAERRELLYLRIIENIIDSNLKEAEKRLADDQVEEEFYKELKAYICLIKGNSKECQELIDSLELEDKSFCDYRLSYTITLPVVIRLIRGEKYEALEYIWNKKSNRGGLIEEFFKYYLSNVYEFLGLKGYEDLKNSYLNFKAVLDSKKLNLFWHEFELRAKSLLADSFYGKGGQSIENCLKDLKLLEERNYKFLSSMISRVIATSCYFKGDRESCSYYLEESKDKLMSLNNRMYLASTLLLLALVNYKDENKESCYKYLRQGLEIIKEEGCDQLLIKSSMLGFRDPNRIIPMLIEAKKNNIESEYINKILKKIDLASFNRAPGYSLKIKAFGRFELYRDKYKVDSSEWKRKNARELFKLFLVNYDKMIPRDRICDILWPDKDQKSAVHSFNVSLNSLNKILEPDRKSRTDSYFIVKEGLNYGLSNQFSYFYDVKTFEELIERGNKARDEIIRINYYKKAVDLYQGDFLAGDLYSDFITRERERLENLFLEVADEVLAYYYDNQEYKASIKLANRILKIDKFFERAYLYKMKSYDQINRREFAIKTYQVCKKVLEEDLNISPNSNIENYYHSIII</sequence>
<dbReference type="Pfam" id="PF03704">
    <property type="entry name" value="BTAD"/>
    <property type="match status" value="1"/>
</dbReference>
<dbReference type="SUPFAM" id="SSF46894">
    <property type="entry name" value="C-terminal effector domain of the bipartite response regulators"/>
    <property type="match status" value="1"/>
</dbReference>
<dbReference type="InterPro" id="IPR036388">
    <property type="entry name" value="WH-like_DNA-bd_sf"/>
</dbReference>
<dbReference type="Gene3D" id="1.10.10.10">
    <property type="entry name" value="Winged helix-like DNA-binding domain superfamily/Winged helix DNA-binding domain"/>
    <property type="match status" value="1"/>
</dbReference>
<gene>
    <name evidence="2" type="ORF">C7959_10355</name>
</gene>
<dbReference type="AlphaFoldDB" id="A0A4R8HA88"/>
<dbReference type="Proteomes" id="UP000295832">
    <property type="component" value="Unassembled WGS sequence"/>
</dbReference>
<dbReference type="InterPro" id="IPR051677">
    <property type="entry name" value="AfsR-DnrI-RedD_regulator"/>
</dbReference>
<dbReference type="PANTHER" id="PTHR35807:SF2">
    <property type="entry name" value="TRANSCRIPTIONAL ACTIVATOR DOMAIN"/>
    <property type="match status" value="1"/>
</dbReference>
<name>A0A4R8HA88_9FIRM</name>
<dbReference type="SUPFAM" id="SSF48452">
    <property type="entry name" value="TPR-like"/>
    <property type="match status" value="1"/>
</dbReference>
<evidence type="ECO:0000259" key="1">
    <source>
        <dbReference type="SMART" id="SM01043"/>
    </source>
</evidence>
<dbReference type="EMBL" id="SOEG01000003">
    <property type="protein sequence ID" value="TDX53203.1"/>
    <property type="molecule type" value="Genomic_DNA"/>
</dbReference>
<dbReference type="Gene3D" id="3.40.50.300">
    <property type="entry name" value="P-loop containing nucleotide triphosphate hydrolases"/>
    <property type="match status" value="1"/>
</dbReference>
<dbReference type="STRING" id="926561.GCA_000379025_01736"/>
<dbReference type="GO" id="GO:0006355">
    <property type="term" value="P:regulation of DNA-templated transcription"/>
    <property type="evidence" value="ECO:0007669"/>
    <property type="project" value="InterPro"/>
</dbReference>
<evidence type="ECO:0000313" key="2">
    <source>
        <dbReference type="EMBL" id="TDX53203.1"/>
    </source>
</evidence>
<dbReference type="InterPro" id="IPR005158">
    <property type="entry name" value="BTAD"/>
</dbReference>
<dbReference type="InterPro" id="IPR011990">
    <property type="entry name" value="TPR-like_helical_dom_sf"/>
</dbReference>
<comment type="caution">
    <text evidence="2">The sequence shown here is derived from an EMBL/GenBank/DDBJ whole genome shotgun (WGS) entry which is preliminary data.</text>
</comment>
<evidence type="ECO:0000313" key="3">
    <source>
        <dbReference type="Proteomes" id="UP000295832"/>
    </source>
</evidence>
<dbReference type="SMART" id="SM00028">
    <property type="entry name" value="TPR"/>
    <property type="match status" value="2"/>
</dbReference>